<dbReference type="InterPro" id="IPR012435">
    <property type="entry name" value="TMEM144"/>
</dbReference>
<evidence type="ECO:0008006" key="8">
    <source>
        <dbReference type="Google" id="ProtNLM"/>
    </source>
</evidence>
<dbReference type="AlphaFoldDB" id="W4GAL2"/>
<gene>
    <name evidence="7" type="ORF">H257_09797</name>
</gene>
<keyword evidence="3 6" id="KW-0812">Transmembrane</keyword>
<evidence type="ECO:0000256" key="3">
    <source>
        <dbReference type="ARBA" id="ARBA00022692"/>
    </source>
</evidence>
<feature type="transmembrane region" description="Helical" evidence="6">
    <location>
        <begin position="248"/>
        <end position="271"/>
    </location>
</feature>
<dbReference type="Pfam" id="PF07857">
    <property type="entry name" value="TMEM144"/>
    <property type="match status" value="1"/>
</dbReference>
<dbReference type="OrthoDB" id="426527at2759"/>
<evidence type="ECO:0000256" key="2">
    <source>
        <dbReference type="ARBA" id="ARBA00005731"/>
    </source>
</evidence>
<dbReference type="InterPro" id="IPR010651">
    <property type="entry name" value="Sugar_transport"/>
</dbReference>
<dbReference type="PANTHER" id="PTHR16119">
    <property type="entry name" value="TRANSMEMBRANE PROTEIN 144"/>
    <property type="match status" value="1"/>
</dbReference>
<name>W4GAL2_APHAT</name>
<dbReference type="RefSeq" id="XP_009834461.1">
    <property type="nucleotide sequence ID" value="XM_009836159.1"/>
</dbReference>
<evidence type="ECO:0000256" key="1">
    <source>
        <dbReference type="ARBA" id="ARBA00004141"/>
    </source>
</evidence>
<dbReference type="GeneID" id="20811793"/>
<feature type="transmembrane region" description="Helical" evidence="6">
    <location>
        <begin position="286"/>
        <end position="311"/>
    </location>
</feature>
<keyword evidence="5 6" id="KW-0472">Membrane</keyword>
<comment type="subcellular location">
    <subcellularLocation>
        <location evidence="1">Membrane</location>
        <topology evidence="1">Multi-pass membrane protein</topology>
    </subcellularLocation>
</comment>
<sequence length="400" mass="43448">MTSAVLGYVGIMMSVVFFGTTYVPAKQYPTYDGMVFQWYMCSGILAVGLFWGLLSNQWDHFAEQGMYMFPQGLLGGCLFALANVLIPTVVNTLGLGVGFMLWNGANITMGYLVSRFGLFGVHPTVPTHPWLSALGIVFMLASIVVYGMVQPKLSNHVSQLTSATRSSTDPLVDVTTVDETTPLKHKDHSPASSSDSILDLDLNAMANENLTESFIHPELPNYGPFSLPAEVPQHVAIANAEDERKRKYIGVALAILLGGILGNCLTPYVLWQQSCTAAGGCNPLNFLFSQCMGIYVTSTVCFLIYASFFRYHKRSMPRSAMRPAYVSGLLWATGLAGQLLSAGNLGFDLVYPLTSIGPAMVSMLWSAIYFKEIEGKRNMSIMALGTAMIFTGTLLRAVAA</sequence>
<feature type="transmembrane region" description="Helical" evidence="6">
    <location>
        <begin position="35"/>
        <end position="54"/>
    </location>
</feature>
<feature type="transmembrane region" description="Helical" evidence="6">
    <location>
        <begin position="381"/>
        <end position="399"/>
    </location>
</feature>
<evidence type="ECO:0000256" key="4">
    <source>
        <dbReference type="ARBA" id="ARBA00022989"/>
    </source>
</evidence>
<dbReference type="GO" id="GO:0015144">
    <property type="term" value="F:carbohydrate transmembrane transporter activity"/>
    <property type="evidence" value="ECO:0007669"/>
    <property type="project" value="InterPro"/>
</dbReference>
<dbReference type="GO" id="GO:0016020">
    <property type="term" value="C:membrane"/>
    <property type="evidence" value="ECO:0007669"/>
    <property type="project" value="UniProtKB-SubCell"/>
</dbReference>
<accession>W4GAL2</accession>
<evidence type="ECO:0000256" key="5">
    <source>
        <dbReference type="ARBA" id="ARBA00023136"/>
    </source>
</evidence>
<feature type="transmembrane region" description="Helical" evidence="6">
    <location>
        <begin position="130"/>
        <end position="149"/>
    </location>
</feature>
<evidence type="ECO:0000313" key="7">
    <source>
        <dbReference type="EMBL" id="ETV76336.1"/>
    </source>
</evidence>
<feature type="transmembrane region" description="Helical" evidence="6">
    <location>
        <begin position="93"/>
        <end position="118"/>
    </location>
</feature>
<reference evidence="7" key="1">
    <citation type="submission" date="2013-12" db="EMBL/GenBank/DDBJ databases">
        <title>The Genome Sequence of Aphanomyces astaci APO3.</title>
        <authorList>
            <consortium name="The Broad Institute Genomics Platform"/>
            <person name="Russ C."/>
            <person name="Tyler B."/>
            <person name="van West P."/>
            <person name="Dieguez-Uribeondo J."/>
            <person name="Young S.K."/>
            <person name="Zeng Q."/>
            <person name="Gargeya S."/>
            <person name="Fitzgerald M."/>
            <person name="Abouelleil A."/>
            <person name="Alvarado L."/>
            <person name="Chapman S.B."/>
            <person name="Gainer-Dewar J."/>
            <person name="Goldberg J."/>
            <person name="Griggs A."/>
            <person name="Gujja S."/>
            <person name="Hansen M."/>
            <person name="Howarth C."/>
            <person name="Imamovic A."/>
            <person name="Ireland A."/>
            <person name="Larimer J."/>
            <person name="McCowan C."/>
            <person name="Murphy C."/>
            <person name="Pearson M."/>
            <person name="Poon T.W."/>
            <person name="Priest M."/>
            <person name="Roberts A."/>
            <person name="Saif S."/>
            <person name="Shea T."/>
            <person name="Sykes S."/>
            <person name="Wortman J."/>
            <person name="Nusbaum C."/>
            <person name="Birren B."/>
        </authorList>
    </citation>
    <scope>NUCLEOTIDE SEQUENCE [LARGE SCALE GENOMIC DNA]</scope>
    <source>
        <strain evidence="7">APO3</strain>
    </source>
</reference>
<evidence type="ECO:0000256" key="6">
    <source>
        <dbReference type="SAM" id="Phobius"/>
    </source>
</evidence>
<feature type="transmembrane region" description="Helical" evidence="6">
    <location>
        <begin position="349"/>
        <end position="369"/>
    </location>
</feature>
<keyword evidence="4 6" id="KW-1133">Transmembrane helix</keyword>
<dbReference type="VEuPathDB" id="FungiDB:H257_09797"/>
<feature type="transmembrane region" description="Helical" evidence="6">
    <location>
        <begin position="6"/>
        <end position="23"/>
    </location>
</feature>
<organism evidence="7">
    <name type="scientific">Aphanomyces astaci</name>
    <name type="common">Crayfish plague agent</name>
    <dbReference type="NCBI Taxonomy" id="112090"/>
    <lineage>
        <taxon>Eukaryota</taxon>
        <taxon>Sar</taxon>
        <taxon>Stramenopiles</taxon>
        <taxon>Oomycota</taxon>
        <taxon>Saprolegniomycetes</taxon>
        <taxon>Saprolegniales</taxon>
        <taxon>Verrucalvaceae</taxon>
        <taxon>Aphanomyces</taxon>
    </lineage>
</organism>
<feature type="transmembrane region" description="Helical" evidence="6">
    <location>
        <begin position="66"/>
        <end position="86"/>
    </location>
</feature>
<dbReference type="EMBL" id="KI913137">
    <property type="protein sequence ID" value="ETV76336.1"/>
    <property type="molecule type" value="Genomic_DNA"/>
</dbReference>
<dbReference type="PANTHER" id="PTHR16119:SF17">
    <property type="entry name" value="TRANSMEMBRANE PROTEIN 144"/>
    <property type="match status" value="1"/>
</dbReference>
<protein>
    <recommendedName>
        <fullName evidence="8">EamA domain-containing protein</fullName>
    </recommendedName>
</protein>
<proteinExistence type="inferred from homology"/>
<comment type="similarity">
    <text evidence="2">Belongs to the TMEM144 family.</text>
</comment>
<feature type="transmembrane region" description="Helical" evidence="6">
    <location>
        <begin position="323"/>
        <end position="343"/>
    </location>
</feature>